<keyword evidence="1" id="KW-0812">Transmembrane</keyword>
<gene>
    <name evidence="2" type="ORF">PPRIM_AZ9-3.1.T0480129</name>
</gene>
<keyword evidence="1" id="KW-0472">Membrane</keyword>
<accession>A0A8S1M044</accession>
<proteinExistence type="predicted"/>
<dbReference type="Proteomes" id="UP000688137">
    <property type="component" value="Unassembled WGS sequence"/>
</dbReference>
<keyword evidence="3" id="KW-1185">Reference proteome</keyword>
<reference evidence="2" key="1">
    <citation type="submission" date="2021-01" db="EMBL/GenBank/DDBJ databases">
        <authorList>
            <consortium name="Genoscope - CEA"/>
            <person name="William W."/>
        </authorList>
    </citation>
    <scope>NUCLEOTIDE SEQUENCE</scope>
</reference>
<dbReference type="EMBL" id="CAJJDM010000048">
    <property type="protein sequence ID" value="CAD8071942.1"/>
    <property type="molecule type" value="Genomic_DNA"/>
</dbReference>
<feature type="transmembrane region" description="Helical" evidence="1">
    <location>
        <begin position="67"/>
        <end position="85"/>
    </location>
</feature>
<organism evidence="2 3">
    <name type="scientific">Paramecium primaurelia</name>
    <dbReference type="NCBI Taxonomy" id="5886"/>
    <lineage>
        <taxon>Eukaryota</taxon>
        <taxon>Sar</taxon>
        <taxon>Alveolata</taxon>
        <taxon>Ciliophora</taxon>
        <taxon>Intramacronucleata</taxon>
        <taxon>Oligohymenophorea</taxon>
        <taxon>Peniculida</taxon>
        <taxon>Parameciidae</taxon>
        <taxon>Paramecium</taxon>
    </lineage>
</organism>
<evidence type="ECO:0000313" key="2">
    <source>
        <dbReference type="EMBL" id="CAD8071942.1"/>
    </source>
</evidence>
<protein>
    <submittedName>
        <fullName evidence="2">Uncharacterized protein</fullName>
    </submittedName>
</protein>
<dbReference type="AlphaFoldDB" id="A0A8S1M044"/>
<evidence type="ECO:0000256" key="1">
    <source>
        <dbReference type="SAM" id="Phobius"/>
    </source>
</evidence>
<evidence type="ECO:0000313" key="3">
    <source>
        <dbReference type="Proteomes" id="UP000688137"/>
    </source>
</evidence>
<keyword evidence="1" id="KW-1133">Transmembrane helix</keyword>
<name>A0A8S1M044_PARPR</name>
<dbReference type="OMA" id="RVIFRFS"/>
<sequence>MLFRRVIFRFSKEKIDKILDHEDYLSQQIDKMAAAFNSQNNKIFNNYIVFQNKINVDGFSTKLNRSAAIYITLWGMAGGLSYFYINPWVTLIPAFFLIQTISSYVTGRKYLGKLVQSITLAKDQKKCLIELGNKKVLDVNVIDNELLNISDVISVSNNKIEEEVNEKYRQSNYVIQFETKYDSKLYEDLRVLVTKDNAEIPNIQLLQDIITGEDVSGYIYEEIVQNQEDLIRKETDEELEKRLKDELKI</sequence>
<comment type="caution">
    <text evidence="2">The sequence shown here is derived from an EMBL/GenBank/DDBJ whole genome shotgun (WGS) entry which is preliminary data.</text>
</comment>